<dbReference type="PROSITE" id="PS00198">
    <property type="entry name" value="4FE4S_FER_1"/>
    <property type="match status" value="1"/>
</dbReference>
<dbReference type="PROSITE" id="PS51379">
    <property type="entry name" value="4FE4S_FER_2"/>
    <property type="match status" value="2"/>
</dbReference>
<evidence type="ECO:0000259" key="6">
    <source>
        <dbReference type="PROSITE" id="PS51379"/>
    </source>
</evidence>
<keyword evidence="3" id="KW-0677">Repeat</keyword>
<dbReference type="RefSeq" id="WP_109093782.1">
    <property type="nucleotide sequence ID" value="NZ_JBQDCU010000074.1"/>
</dbReference>
<gene>
    <name evidence="7" type="ORF">DD236_07560</name>
</gene>
<reference evidence="8" key="1">
    <citation type="submission" date="2018-05" db="EMBL/GenBank/DDBJ databases">
        <authorList>
            <person name="Li Y."/>
        </authorList>
    </citation>
    <scope>NUCLEOTIDE SEQUENCE [LARGE SCALE GENOMIC DNA]</scope>
    <source>
        <strain evidence="8">sk1b4</strain>
    </source>
</reference>
<dbReference type="GO" id="GO:0016020">
    <property type="term" value="C:membrane"/>
    <property type="evidence" value="ECO:0007669"/>
    <property type="project" value="InterPro"/>
</dbReference>
<dbReference type="Pfam" id="PF02754">
    <property type="entry name" value="CCG"/>
    <property type="match status" value="2"/>
</dbReference>
<dbReference type="InterPro" id="IPR009051">
    <property type="entry name" value="Helical_ferredxn"/>
</dbReference>
<evidence type="ECO:0000256" key="2">
    <source>
        <dbReference type="ARBA" id="ARBA00022723"/>
    </source>
</evidence>
<feature type="domain" description="4Fe-4S ferredoxin-type" evidence="6">
    <location>
        <begin position="53"/>
        <end position="84"/>
    </location>
</feature>
<dbReference type="Proteomes" id="UP000245283">
    <property type="component" value="Unassembled WGS sequence"/>
</dbReference>
<dbReference type="OrthoDB" id="9770306at2"/>
<sequence>MTALEHAQGSLARASLDSCVKCTICETQCPVARVTPLFPGPKYVGPQAERLRDGESVDYTLDYCSGCAICTTVCPQGVKIAEINGQARAVMKAQNGVPLRDRLITQTSMEGMLLTPVAPVANWALGVKPVRKIVQAVIGVHADAPMPKATTQSFMSWFKKRGGSKPNPNVPSRGPLVFFHGCAGGYFEVATSKATVEVLEYLGYEVIVPKQGCCGLAQQSNGLFDGASKLVRKLANQLREADRDLTIISSSGSCAGMLRHEAHEIMGLEDPEIKDVGARMVETSEFLAELIQNGEFPVEELRRMDTTIPYHQPCQVKSQGIGKPAIEVMESIPGVTVIESGQPCCGIAGTYGLKAEKFDIAQKVGKPLFDMIKETNPKLATCETETCRWQIRKGTNAEVIHPIELVHAALGLSTVPEGASVTG</sequence>
<dbReference type="NCBIfam" id="NF008369">
    <property type="entry name" value="PRK11168.1"/>
    <property type="match status" value="1"/>
</dbReference>
<dbReference type="GO" id="GO:0016491">
    <property type="term" value="F:oxidoreductase activity"/>
    <property type="evidence" value="ECO:0007669"/>
    <property type="project" value="UniProtKB-ARBA"/>
</dbReference>
<evidence type="ECO:0000256" key="3">
    <source>
        <dbReference type="ARBA" id="ARBA00022737"/>
    </source>
</evidence>
<dbReference type="EMBL" id="QETB01000004">
    <property type="protein sequence ID" value="PWF25955.1"/>
    <property type="molecule type" value="Genomic_DNA"/>
</dbReference>
<proteinExistence type="predicted"/>
<evidence type="ECO:0000256" key="1">
    <source>
        <dbReference type="ARBA" id="ARBA00022485"/>
    </source>
</evidence>
<organism evidence="7 8">
    <name type="scientific">Ancrocorticia populi</name>
    <dbReference type="NCBI Taxonomy" id="2175228"/>
    <lineage>
        <taxon>Bacteria</taxon>
        <taxon>Bacillati</taxon>
        <taxon>Actinomycetota</taxon>
        <taxon>Actinomycetes</taxon>
        <taxon>Actinomycetales</taxon>
        <taxon>Actinomycetaceae</taxon>
        <taxon>Ancrocorticia</taxon>
    </lineage>
</organism>
<dbReference type="InterPro" id="IPR004017">
    <property type="entry name" value="Cys_rich_dom"/>
</dbReference>
<evidence type="ECO:0000313" key="8">
    <source>
        <dbReference type="Proteomes" id="UP000245283"/>
    </source>
</evidence>
<evidence type="ECO:0000313" key="7">
    <source>
        <dbReference type="EMBL" id="PWF25955.1"/>
    </source>
</evidence>
<keyword evidence="4" id="KW-0408">Iron</keyword>
<dbReference type="InterPro" id="IPR017753">
    <property type="entry name" value="G3P_DH_GlpC_su"/>
</dbReference>
<dbReference type="Pfam" id="PF13183">
    <property type="entry name" value="Fer4_8"/>
    <property type="match status" value="1"/>
</dbReference>
<protein>
    <submittedName>
        <fullName evidence="7">Anaerobic glycerol-3-phosphate dehydrogenase subunit C</fullName>
    </submittedName>
</protein>
<dbReference type="PANTHER" id="PTHR32479:SF19">
    <property type="entry name" value="ANAEROBIC GLYCEROL-3-PHOSPHATE DEHYDROGENASE SUBUNIT C"/>
    <property type="match status" value="1"/>
</dbReference>
<accession>A0A2V1K3W5</accession>
<dbReference type="NCBIfam" id="TIGR03379">
    <property type="entry name" value="glycerol3P_GlpC"/>
    <property type="match status" value="1"/>
</dbReference>
<comment type="caution">
    <text evidence="7">The sequence shown here is derived from an EMBL/GenBank/DDBJ whole genome shotgun (WGS) entry which is preliminary data.</text>
</comment>
<dbReference type="Gene3D" id="1.10.1060.10">
    <property type="entry name" value="Alpha-helical ferredoxin"/>
    <property type="match status" value="1"/>
</dbReference>
<dbReference type="GO" id="GO:0009061">
    <property type="term" value="P:anaerobic respiration"/>
    <property type="evidence" value="ECO:0007669"/>
    <property type="project" value="InterPro"/>
</dbReference>
<evidence type="ECO:0000256" key="4">
    <source>
        <dbReference type="ARBA" id="ARBA00023004"/>
    </source>
</evidence>
<name>A0A2V1K3W5_9ACTO</name>
<keyword evidence="8" id="KW-1185">Reference proteome</keyword>
<dbReference type="GO" id="GO:0051539">
    <property type="term" value="F:4 iron, 4 sulfur cluster binding"/>
    <property type="evidence" value="ECO:0007669"/>
    <property type="project" value="UniProtKB-KW"/>
</dbReference>
<feature type="domain" description="4Fe-4S ferredoxin-type" evidence="6">
    <location>
        <begin position="10"/>
        <end position="40"/>
    </location>
</feature>
<keyword evidence="5" id="KW-0411">Iron-sulfur</keyword>
<dbReference type="GO" id="GO:0009331">
    <property type="term" value="C:glycerol-3-phosphate dehydrogenase (FAD) complex"/>
    <property type="evidence" value="ECO:0007669"/>
    <property type="project" value="InterPro"/>
</dbReference>
<dbReference type="AlphaFoldDB" id="A0A2V1K3W5"/>
<dbReference type="InterPro" id="IPR017896">
    <property type="entry name" value="4Fe4S_Fe-S-bd"/>
</dbReference>
<dbReference type="InterPro" id="IPR017900">
    <property type="entry name" value="4Fe4S_Fe_S_CS"/>
</dbReference>
<dbReference type="GO" id="GO:0046872">
    <property type="term" value="F:metal ion binding"/>
    <property type="evidence" value="ECO:0007669"/>
    <property type="project" value="UniProtKB-KW"/>
</dbReference>
<dbReference type="PANTHER" id="PTHR32479">
    <property type="entry name" value="GLYCOLATE OXIDASE IRON-SULFUR SUBUNIT"/>
    <property type="match status" value="1"/>
</dbReference>
<evidence type="ECO:0000256" key="5">
    <source>
        <dbReference type="ARBA" id="ARBA00023014"/>
    </source>
</evidence>
<keyword evidence="2" id="KW-0479">Metal-binding</keyword>
<keyword evidence="1" id="KW-0004">4Fe-4S</keyword>
<dbReference type="SUPFAM" id="SSF46548">
    <property type="entry name" value="alpha-helical ferredoxin"/>
    <property type="match status" value="1"/>
</dbReference>